<accession>A0AAD1W0S9</accession>
<sequence length="60" mass="6996">MTDPRINAGQPQLGNHETAHDEPPSKSKDEVCSIIRTRKQAQTSQKQHRLRLARTRFHHR</sequence>
<protein>
    <submittedName>
        <fullName evidence="2">Uncharacterized protein</fullName>
    </submittedName>
</protein>
<name>A0AAD1W0S9_PELCU</name>
<organism evidence="2 3">
    <name type="scientific">Pelobates cultripes</name>
    <name type="common">Western spadefoot toad</name>
    <dbReference type="NCBI Taxonomy" id="61616"/>
    <lineage>
        <taxon>Eukaryota</taxon>
        <taxon>Metazoa</taxon>
        <taxon>Chordata</taxon>
        <taxon>Craniata</taxon>
        <taxon>Vertebrata</taxon>
        <taxon>Euteleostomi</taxon>
        <taxon>Amphibia</taxon>
        <taxon>Batrachia</taxon>
        <taxon>Anura</taxon>
        <taxon>Pelobatoidea</taxon>
        <taxon>Pelobatidae</taxon>
        <taxon>Pelobates</taxon>
    </lineage>
</organism>
<keyword evidence="3" id="KW-1185">Reference proteome</keyword>
<evidence type="ECO:0000256" key="1">
    <source>
        <dbReference type="SAM" id="MobiDB-lite"/>
    </source>
</evidence>
<reference evidence="2" key="1">
    <citation type="submission" date="2022-03" db="EMBL/GenBank/DDBJ databases">
        <authorList>
            <person name="Alioto T."/>
            <person name="Alioto T."/>
            <person name="Gomez Garrido J."/>
        </authorList>
    </citation>
    <scope>NUCLEOTIDE SEQUENCE</scope>
</reference>
<feature type="region of interest" description="Disordered" evidence="1">
    <location>
        <begin position="1"/>
        <end position="60"/>
    </location>
</feature>
<feature type="compositionally biased region" description="Basic residues" evidence="1">
    <location>
        <begin position="46"/>
        <end position="60"/>
    </location>
</feature>
<dbReference type="Proteomes" id="UP001295444">
    <property type="component" value="Chromosome 03"/>
</dbReference>
<dbReference type="EMBL" id="OW240914">
    <property type="protein sequence ID" value="CAH2276665.1"/>
    <property type="molecule type" value="Genomic_DNA"/>
</dbReference>
<evidence type="ECO:0000313" key="3">
    <source>
        <dbReference type="Proteomes" id="UP001295444"/>
    </source>
</evidence>
<dbReference type="AlphaFoldDB" id="A0AAD1W0S9"/>
<proteinExistence type="predicted"/>
<feature type="compositionally biased region" description="Basic and acidic residues" evidence="1">
    <location>
        <begin position="17"/>
        <end position="31"/>
    </location>
</feature>
<gene>
    <name evidence="2" type="ORF">PECUL_23A004922</name>
</gene>
<evidence type="ECO:0000313" key="2">
    <source>
        <dbReference type="EMBL" id="CAH2276665.1"/>
    </source>
</evidence>